<proteinExistence type="inferred from homology"/>
<dbReference type="Gene3D" id="3.30.260.10">
    <property type="entry name" value="TCP-1-like chaperonin intermediate domain"/>
    <property type="match status" value="1"/>
</dbReference>
<dbReference type="NCBIfam" id="NF041083">
    <property type="entry name" value="thermosome_beta"/>
    <property type="match status" value="1"/>
</dbReference>
<keyword evidence="2 5" id="KW-0547">Nucleotide-binding</keyword>
<dbReference type="InterPro" id="IPR053374">
    <property type="entry name" value="TCP-1_chaperonin"/>
</dbReference>
<dbReference type="Proteomes" id="UP000825123">
    <property type="component" value="Chromosome"/>
</dbReference>
<reference evidence="6 7" key="1">
    <citation type="submission" date="2021-04" db="EMBL/GenBank/DDBJ databases">
        <title>Complete genome sequence of Stygiolobus sp. KN-1.</title>
        <authorList>
            <person name="Nakamura K."/>
            <person name="Sakai H."/>
            <person name="Kurosawa N."/>
        </authorList>
    </citation>
    <scope>NUCLEOTIDE SEQUENCE [LARGE SCALE GENOMIC DNA]</scope>
    <source>
        <strain evidence="6 7">KN-1</strain>
    </source>
</reference>
<dbReference type="InterPro" id="IPR027409">
    <property type="entry name" value="GroEL-like_apical_dom_sf"/>
</dbReference>
<dbReference type="GO" id="GO:0140662">
    <property type="term" value="F:ATP-dependent protein folding chaperone"/>
    <property type="evidence" value="ECO:0007669"/>
    <property type="project" value="InterPro"/>
</dbReference>
<dbReference type="GO" id="GO:0005524">
    <property type="term" value="F:ATP binding"/>
    <property type="evidence" value="ECO:0007669"/>
    <property type="project" value="UniProtKB-KW"/>
</dbReference>
<dbReference type="GO" id="GO:0016887">
    <property type="term" value="F:ATP hydrolysis activity"/>
    <property type="evidence" value="ECO:0007669"/>
    <property type="project" value="InterPro"/>
</dbReference>
<dbReference type="InterPro" id="IPR002194">
    <property type="entry name" value="Chaperonin_TCP-1_CS"/>
</dbReference>
<dbReference type="InterPro" id="IPR012714">
    <property type="entry name" value="Thermosome_arc"/>
</dbReference>
<dbReference type="PROSITE" id="PS00995">
    <property type="entry name" value="TCP1_3"/>
    <property type="match status" value="1"/>
</dbReference>
<dbReference type="PANTHER" id="PTHR11353">
    <property type="entry name" value="CHAPERONIN"/>
    <property type="match status" value="1"/>
</dbReference>
<accession>A0A8D5ZJQ4</accession>
<evidence type="ECO:0000256" key="2">
    <source>
        <dbReference type="ARBA" id="ARBA00022741"/>
    </source>
</evidence>
<dbReference type="InterPro" id="IPR002423">
    <property type="entry name" value="Cpn60/GroEL/TCP-1"/>
</dbReference>
<dbReference type="EMBL" id="AP024597">
    <property type="protein sequence ID" value="BCU70876.1"/>
    <property type="molecule type" value="Genomic_DNA"/>
</dbReference>
<dbReference type="InterPro" id="IPR017998">
    <property type="entry name" value="Chaperone_TCP-1"/>
</dbReference>
<organism evidence="6 7">
    <name type="scientific">Stygiolobus caldivivus</name>
    <dbReference type="NCBI Taxonomy" id="2824673"/>
    <lineage>
        <taxon>Archaea</taxon>
        <taxon>Thermoproteota</taxon>
        <taxon>Thermoprotei</taxon>
        <taxon>Sulfolobales</taxon>
        <taxon>Sulfolobaceae</taxon>
        <taxon>Stygiolobus</taxon>
    </lineage>
</organism>
<dbReference type="InterPro" id="IPR027410">
    <property type="entry name" value="TCP-1-like_intermed_sf"/>
</dbReference>
<dbReference type="Pfam" id="PF00118">
    <property type="entry name" value="Cpn60_TCP1"/>
    <property type="match status" value="1"/>
</dbReference>
<dbReference type="PRINTS" id="PR00304">
    <property type="entry name" value="TCOMPLEXTCP1"/>
</dbReference>
<dbReference type="PROSITE" id="PS00751">
    <property type="entry name" value="TCP1_2"/>
    <property type="match status" value="1"/>
</dbReference>
<dbReference type="SUPFAM" id="SSF52029">
    <property type="entry name" value="GroEL apical domain-like"/>
    <property type="match status" value="1"/>
</dbReference>
<keyword evidence="3 5" id="KW-0067">ATP-binding</keyword>
<dbReference type="AlphaFoldDB" id="A0A8D5ZJQ4"/>
<dbReference type="Gene3D" id="3.50.7.10">
    <property type="entry name" value="GroEL"/>
    <property type="match status" value="1"/>
</dbReference>
<protein>
    <submittedName>
        <fullName evidence="6">Thermosome subunit</fullName>
    </submittedName>
</protein>
<dbReference type="SUPFAM" id="SSF48592">
    <property type="entry name" value="GroEL equatorial domain-like"/>
    <property type="match status" value="1"/>
</dbReference>
<evidence type="ECO:0000256" key="5">
    <source>
        <dbReference type="RuleBase" id="RU004187"/>
    </source>
</evidence>
<dbReference type="KEGG" id="csty:KN1_21730"/>
<evidence type="ECO:0000313" key="6">
    <source>
        <dbReference type="EMBL" id="BCU70876.1"/>
    </source>
</evidence>
<sequence length="575" mass="62922">MCLLSKLHQALGFYLEYFSLTSVCLRFIHLRLNITKTKLKPMTALFKEGTHREGGTEIIRSNILAVRTLAEMLKSSLGPRGMDKMLISGESDVTVTNDGVTIVKEMDVQHPAAKIIVEAAKAQDTQVGDGTTSAVVLSGFLAEQAEKLLDQKIHPVTIIDGYKKALELSLDLGKKFALKVDPNDRKILTQIAYTSLSSKFFSSSSAMNRIINISIDAVLSIAEKAGDQYVIDTSNIKFVKKKGESAEETELVKGFVLDKEVAHEGMPRRVEKAKIAIIDFALEVEKPEISAKMSFTDPEQIREALEEQTKYVKSLVDSIEKLGAKVIIGQKGMDDIALYFLAKKGIMGIKNVSRSDIEKLAKATGARIISSMKDATPEDLGYAEVVEEKKIGNSKAIFIEGAKDAKAVTVLVRGSSEIVMDEVERSFQDSINAIKNVLNYPYIVGGGGAYEVELAMRLREEAKKVGGKEQLAIESFADALEEIATTLAGTAGMDEIETMVQLRNLHAKGHKFAGVDVEKGRIEEDMTKINVIDPLVVKESVLKSSVEAVTALLKIDDYIAAAPMKQSPQQQQPYG</sequence>
<evidence type="ECO:0000256" key="1">
    <source>
        <dbReference type="ARBA" id="ARBA00008020"/>
    </source>
</evidence>
<dbReference type="InterPro" id="IPR054827">
    <property type="entry name" value="thermosome_alpha"/>
</dbReference>
<dbReference type="InterPro" id="IPR027413">
    <property type="entry name" value="GROEL-like_equatorial_sf"/>
</dbReference>
<dbReference type="NCBIfam" id="NF041082">
    <property type="entry name" value="thermosome_alpha"/>
    <property type="match status" value="1"/>
</dbReference>
<dbReference type="CDD" id="cd03343">
    <property type="entry name" value="cpn60"/>
    <property type="match status" value="1"/>
</dbReference>
<keyword evidence="7" id="KW-1185">Reference proteome</keyword>
<gene>
    <name evidence="6" type="ORF">KN1_21730</name>
</gene>
<comment type="similarity">
    <text evidence="1 5">Belongs to the TCP-1 chaperonin family.</text>
</comment>
<dbReference type="PROSITE" id="PS00750">
    <property type="entry name" value="TCP1_1"/>
    <property type="match status" value="1"/>
</dbReference>
<evidence type="ECO:0000256" key="4">
    <source>
        <dbReference type="ARBA" id="ARBA00023186"/>
    </source>
</evidence>
<evidence type="ECO:0000313" key="7">
    <source>
        <dbReference type="Proteomes" id="UP000825123"/>
    </source>
</evidence>
<name>A0A8D5ZJQ4_9CREN</name>
<keyword evidence="4 5" id="KW-0143">Chaperone</keyword>
<evidence type="ECO:0000256" key="3">
    <source>
        <dbReference type="ARBA" id="ARBA00022840"/>
    </source>
</evidence>
<dbReference type="NCBIfam" id="TIGR02339">
    <property type="entry name" value="thermosome_arch"/>
    <property type="match status" value="1"/>
</dbReference>
<dbReference type="Gene3D" id="1.10.560.10">
    <property type="entry name" value="GroEL-like equatorial domain"/>
    <property type="match status" value="1"/>
</dbReference>
<dbReference type="SUPFAM" id="SSF54849">
    <property type="entry name" value="GroEL-intermediate domain like"/>
    <property type="match status" value="1"/>
</dbReference>
<dbReference type="GO" id="GO:0051082">
    <property type="term" value="F:unfolded protein binding"/>
    <property type="evidence" value="ECO:0007669"/>
    <property type="project" value="InterPro"/>
</dbReference>